<protein>
    <recommendedName>
        <fullName evidence="3">Restriction alleviation protein, Lar family</fullName>
    </recommendedName>
</protein>
<evidence type="ECO:0008006" key="3">
    <source>
        <dbReference type="Google" id="ProtNLM"/>
    </source>
</evidence>
<comment type="caution">
    <text evidence="1">The sequence shown here is derived from an EMBL/GenBank/DDBJ whole genome shotgun (WGS) entry which is preliminary data.</text>
</comment>
<keyword evidence="2" id="KW-1185">Reference proteome</keyword>
<evidence type="ECO:0000313" key="2">
    <source>
        <dbReference type="Proteomes" id="UP000241895"/>
    </source>
</evidence>
<evidence type="ECO:0000313" key="1">
    <source>
        <dbReference type="EMBL" id="PTL93474.1"/>
    </source>
</evidence>
<dbReference type="Pfam" id="PF14354">
    <property type="entry name" value="Lar_restr_allev"/>
    <property type="match status" value="1"/>
</dbReference>
<sequence length="117" mass="12810">MNKLLPCPFCAGEAEFGRIGTPRQSCIVACTDCGGRLESNEEGGACGSQWNDRHVPDGWQCVPAAPTLEMQKAYFDSIDENMQRVKADLRFGRFDNQRLGYQRMLAAAPKPGGGDEP</sequence>
<organism evidence="1 2">
    <name type="scientific">Halomonas litopenaei</name>
    <dbReference type="NCBI Taxonomy" id="2109328"/>
    <lineage>
        <taxon>Bacteria</taxon>
        <taxon>Pseudomonadati</taxon>
        <taxon>Pseudomonadota</taxon>
        <taxon>Gammaproteobacteria</taxon>
        <taxon>Oceanospirillales</taxon>
        <taxon>Halomonadaceae</taxon>
        <taxon>Halomonas</taxon>
    </lineage>
</organism>
<dbReference type="Proteomes" id="UP000241895">
    <property type="component" value="Unassembled WGS sequence"/>
</dbReference>
<reference evidence="1 2" key="1">
    <citation type="submission" date="2018-03" db="EMBL/GenBank/DDBJ databases">
        <authorList>
            <person name="Zhou J."/>
            <person name="Li X."/>
            <person name="Xue M."/>
            <person name="Yin J."/>
        </authorList>
    </citation>
    <scope>NUCLEOTIDE SEQUENCE [LARGE SCALE GENOMIC DNA]</scope>
    <source>
        <strain evidence="1 2">SYSU ZJ2214</strain>
    </source>
</reference>
<dbReference type="EMBL" id="PXNS01000009">
    <property type="protein sequence ID" value="PTL93474.1"/>
    <property type="molecule type" value="Genomic_DNA"/>
</dbReference>
<proteinExistence type="predicted"/>
<name>A0ABX5IVW0_9GAMM</name>
<gene>
    <name evidence="1" type="ORF">C6W88_15800</name>
</gene>
<dbReference type="RefSeq" id="WP_108133168.1">
    <property type="nucleotide sequence ID" value="NZ_PXNS01000009.1"/>
</dbReference>
<accession>A0ABX5IVW0</accession>